<evidence type="ECO:0000256" key="7">
    <source>
        <dbReference type="ARBA" id="ARBA00047899"/>
    </source>
</evidence>
<sequence>MNGVISSEPDDSEFVEVDPTGRYGRYNEVLGKGASKTVYRAFDEYEGIEVAWNQVKFSDFLQSPEDLERLFNEINLLKSLKHTNIMKFYTSWVDTANRHINFVTEMFTSGTLRQYRQKHKKVNIRAVKHWCRQILEGLLYLHSHDPPIIHRDLKCDNIFVNGNQGEVKIGDLGLAAILRKSHAAHCVGTPEFMAPEVYAEQYNELVDIYAFGMCILEMVTFEYPYSECFYPAQIYKKVVSGKKPDSLYKVKDPEIREFIEKCLATASCRLPAKELLNDPFLRFDDYESCLVPLENCRGWNGTGPMLRQPLLRIDSNNSLNHPYSCYSGNYEPGVDFEYIPPDFQSNEIDFMPIREGEHFENVDITIKGKREDDGIFLRLRMDDKEGRVRNIYFPFDIESDTALSVAAEMVLELDITDQEVTKIADMINGEILLLVPEWNKGSGLGEECTNHTIFGNCHNCDSNGTHLNSYSPTDPCIENLQVLHCSTNSYGAVHGRFEEIMYQYEASEQCVTEGAPVVSSQSAGTHYELSLQGSDNDIEQLEELCLRKEKKVVNVDRERYRKPTGDLADVFDNEIRQELRWLKAKYQMQLRELRDQQVRAISRNTSFSKRTDEKKERTNHQTRSSTYMDEETQSNLLRKFASERHLDFCFANDVDKSCVNKKICKYDAAVYDSYSPEDMARGKSFYTEVVLPQNLHRATSLPVDAIYF</sequence>
<dbReference type="EMBL" id="CP093351">
    <property type="protein sequence ID" value="WOH16047.1"/>
    <property type="molecule type" value="Genomic_DNA"/>
</dbReference>
<dbReference type="PANTHER" id="PTHR13902">
    <property type="entry name" value="SERINE/THREONINE-PROTEIN KINASE WNK WITH NO LYSINE -RELATED"/>
    <property type="match status" value="1"/>
</dbReference>
<evidence type="ECO:0000313" key="12">
    <source>
        <dbReference type="EMBL" id="KZM83066.1"/>
    </source>
</evidence>
<dbReference type="Gramene" id="KZM83066">
    <property type="protein sequence ID" value="KZM83066"/>
    <property type="gene ID" value="DCAR_030635"/>
</dbReference>
<dbReference type="Gene3D" id="3.30.200.20">
    <property type="entry name" value="Phosphorylase Kinase, domain 1"/>
    <property type="match status" value="1"/>
</dbReference>
<evidence type="ECO:0000259" key="11">
    <source>
        <dbReference type="PROSITE" id="PS50011"/>
    </source>
</evidence>
<dbReference type="KEGG" id="dcr:108200429"/>
<dbReference type="Gene3D" id="1.10.510.10">
    <property type="entry name" value="Transferase(Phosphotransferase) domain 1"/>
    <property type="match status" value="1"/>
</dbReference>
<evidence type="ECO:0000256" key="8">
    <source>
        <dbReference type="ARBA" id="ARBA00048679"/>
    </source>
</evidence>
<dbReference type="GO" id="GO:0004674">
    <property type="term" value="F:protein serine/threonine kinase activity"/>
    <property type="evidence" value="ECO:0007669"/>
    <property type="project" value="UniProtKB-KW"/>
</dbReference>
<evidence type="ECO:0000313" key="14">
    <source>
        <dbReference type="Proteomes" id="UP000077755"/>
    </source>
</evidence>
<dbReference type="Proteomes" id="UP000077755">
    <property type="component" value="Chromosome 9"/>
</dbReference>
<dbReference type="InterPro" id="IPR008271">
    <property type="entry name" value="Ser/Thr_kinase_AS"/>
</dbReference>
<comment type="catalytic activity">
    <reaction evidence="8">
        <text>L-seryl-[protein] + ATP = O-phospho-L-seryl-[protein] + ADP + H(+)</text>
        <dbReference type="Rhea" id="RHEA:17989"/>
        <dbReference type="Rhea" id="RHEA-COMP:9863"/>
        <dbReference type="Rhea" id="RHEA-COMP:11604"/>
        <dbReference type="ChEBI" id="CHEBI:15378"/>
        <dbReference type="ChEBI" id="CHEBI:29999"/>
        <dbReference type="ChEBI" id="CHEBI:30616"/>
        <dbReference type="ChEBI" id="CHEBI:83421"/>
        <dbReference type="ChEBI" id="CHEBI:456216"/>
        <dbReference type="EC" id="2.7.11.1"/>
    </reaction>
</comment>
<dbReference type="SUPFAM" id="SSF56112">
    <property type="entry name" value="Protein kinase-like (PK-like)"/>
    <property type="match status" value="1"/>
</dbReference>
<name>A0A175YHA9_DAUCS</name>
<keyword evidence="2" id="KW-0723">Serine/threonine-protein kinase</keyword>
<evidence type="ECO:0000256" key="10">
    <source>
        <dbReference type="SAM" id="MobiDB-lite"/>
    </source>
</evidence>
<protein>
    <recommendedName>
        <fullName evidence="1">non-specific serine/threonine protein kinase</fullName>
        <ecNumber evidence="1">2.7.11.1</ecNumber>
    </recommendedName>
</protein>
<keyword evidence="6" id="KW-0067">ATP-binding</keyword>
<gene>
    <name evidence="12" type="ORF">DCAR_030635</name>
    <name evidence="13" type="ORF">DCAR_0935596</name>
</gene>
<dbReference type="PROSITE" id="PS50011">
    <property type="entry name" value="PROTEIN_KINASE_DOM"/>
    <property type="match status" value="1"/>
</dbReference>
<dbReference type="STRING" id="79200.A0A175YHA9"/>
<dbReference type="EC" id="2.7.11.1" evidence="1"/>
<keyword evidence="9" id="KW-0175">Coiled coil</keyword>
<organism evidence="12">
    <name type="scientific">Daucus carota subsp. sativus</name>
    <name type="common">Carrot</name>
    <dbReference type="NCBI Taxonomy" id="79200"/>
    <lineage>
        <taxon>Eukaryota</taxon>
        <taxon>Viridiplantae</taxon>
        <taxon>Streptophyta</taxon>
        <taxon>Embryophyta</taxon>
        <taxon>Tracheophyta</taxon>
        <taxon>Spermatophyta</taxon>
        <taxon>Magnoliopsida</taxon>
        <taxon>eudicotyledons</taxon>
        <taxon>Gunneridae</taxon>
        <taxon>Pentapetalae</taxon>
        <taxon>asterids</taxon>
        <taxon>campanulids</taxon>
        <taxon>Apiales</taxon>
        <taxon>Apiaceae</taxon>
        <taxon>Apioideae</taxon>
        <taxon>Scandiceae</taxon>
        <taxon>Daucinae</taxon>
        <taxon>Daucus</taxon>
        <taxon>Daucus sect. Daucus</taxon>
    </lineage>
</organism>
<dbReference type="Pfam" id="PF00069">
    <property type="entry name" value="Pkinase"/>
    <property type="match status" value="1"/>
</dbReference>
<evidence type="ECO:0000256" key="6">
    <source>
        <dbReference type="ARBA" id="ARBA00022840"/>
    </source>
</evidence>
<dbReference type="SMART" id="SM00220">
    <property type="entry name" value="S_TKc"/>
    <property type="match status" value="1"/>
</dbReference>
<dbReference type="EMBL" id="LNRQ01000009">
    <property type="protein sequence ID" value="KZM83066.1"/>
    <property type="molecule type" value="Genomic_DNA"/>
</dbReference>
<evidence type="ECO:0000313" key="13">
    <source>
        <dbReference type="EMBL" id="WOH16047.1"/>
    </source>
</evidence>
<feature type="domain" description="Protein kinase" evidence="11">
    <location>
        <begin position="24"/>
        <end position="281"/>
    </location>
</feature>
<evidence type="ECO:0000256" key="2">
    <source>
        <dbReference type="ARBA" id="ARBA00022527"/>
    </source>
</evidence>
<comment type="catalytic activity">
    <reaction evidence="7">
        <text>L-threonyl-[protein] + ATP = O-phospho-L-threonyl-[protein] + ADP + H(+)</text>
        <dbReference type="Rhea" id="RHEA:46608"/>
        <dbReference type="Rhea" id="RHEA-COMP:11060"/>
        <dbReference type="Rhea" id="RHEA-COMP:11605"/>
        <dbReference type="ChEBI" id="CHEBI:15378"/>
        <dbReference type="ChEBI" id="CHEBI:30013"/>
        <dbReference type="ChEBI" id="CHEBI:30616"/>
        <dbReference type="ChEBI" id="CHEBI:61977"/>
        <dbReference type="ChEBI" id="CHEBI:456216"/>
        <dbReference type="EC" id="2.7.11.1"/>
    </reaction>
</comment>
<feature type="compositionally biased region" description="Basic and acidic residues" evidence="10">
    <location>
        <begin position="609"/>
        <end position="619"/>
    </location>
</feature>
<evidence type="ECO:0000256" key="3">
    <source>
        <dbReference type="ARBA" id="ARBA00022679"/>
    </source>
</evidence>
<dbReference type="GO" id="GO:0005524">
    <property type="term" value="F:ATP binding"/>
    <property type="evidence" value="ECO:0007669"/>
    <property type="project" value="UniProtKB-KW"/>
</dbReference>
<dbReference type="OrthoDB" id="4062651at2759"/>
<evidence type="ECO:0000256" key="5">
    <source>
        <dbReference type="ARBA" id="ARBA00022777"/>
    </source>
</evidence>
<keyword evidence="14" id="KW-1185">Reference proteome</keyword>
<dbReference type="InterPro" id="IPR000719">
    <property type="entry name" value="Prot_kinase_dom"/>
</dbReference>
<keyword evidence="5" id="KW-0418">Kinase</keyword>
<accession>A0A175YHA9</accession>
<dbReference type="InterPro" id="IPR011009">
    <property type="entry name" value="Kinase-like_dom_sf"/>
</dbReference>
<dbReference type="CDD" id="cd13983">
    <property type="entry name" value="STKc_WNK"/>
    <property type="match status" value="1"/>
</dbReference>
<keyword evidence="3" id="KW-0808">Transferase</keyword>
<evidence type="ECO:0000256" key="9">
    <source>
        <dbReference type="SAM" id="Coils"/>
    </source>
</evidence>
<dbReference type="FunFam" id="3.30.200.20:FF:000075">
    <property type="entry name" value="Probable serine/threonine-protein kinase WNK1"/>
    <property type="match status" value="1"/>
</dbReference>
<reference evidence="12" key="1">
    <citation type="journal article" date="2016" name="Nat. Genet.">
        <title>A high-quality carrot genome assembly provides new insights into carotenoid accumulation and asterid genome evolution.</title>
        <authorList>
            <person name="Iorizzo M."/>
            <person name="Ellison S."/>
            <person name="Senalik D."/>
            <person name="Zeng P."/>
            <person name="Satapoomin P."/>
            <person name="Huang J."/>
            <person name="Bowman M."/>
            <person name="Iovene M."/>
            <person name="Sanseverino W."/>
            <person name="Cavagnaro P."/>
            <person name="Yildiz M."/>
            <person name="Macko-Podgorni A."/>
            <person name="Moranska E."/>
            <person name="Grzebelus E."/>
            <person name="Grzebelus D."/>
            <person name="Ashrafi H."/>
            <person name="Zheng Z."/>
            <person name="Cheng S."/>
            <person name="Spooner D."/>
            <person name="Van Deynze A."/>
            <person name="Simon P."/>
        </authorList>
    </citation>
    <scope>NUCLEOTIDE SEQUENCE [LARGE SCALE GENOMIC DNA]</scope>
    <source>
        <tissue evidence="12">Leaf</tissue>
    </source>
</reference>
<evidence type="ECO:0000256" key="4">
    <source>
        <dbReference type="ARBA" id="ARBA00022741"/>
    </source>
</evidence>
<feature type="coiled-coil region" evidence="9">
    <location>
        <begin position="531"/>
        <end position="596"/>
    </location>
</feature>
<dbReference type="AlphaFoldDB" id="A0A175YHA9"/>
<dbReference type="PROSITE" id="PS00108">
    <property type="entry name" value="PROTEIN_KINASE_ST"/>
    <property type="match status" value="1"/>
</dbReference>
<reference evidence="13" key="2">
    <citation type="submission" date="2022-03" db="EMBL/GenBank/DDBJ databases">
        <title>Draft title - Genomic analysis of global carrot germplasm unveils the trajectory of domestication and the origin of high carotenoid orange carrot.</title>
        <authorList>
            <person name="Iorizzo M."/>
            <person name="Ellison S."/>
            <person name="Senalik D."/>
            <person name="Macko-Podgorni A."/>
            <person name="Grzebelus D."/>
            <person name="Bostan H."/>
            <person name="Rolling W."/>
            <person name="Curaba J."/>
            <person name="Simon P."/>
        </authorList>
    </citation>
    <scope>NUCLEOTIDE SEQUENCE</scope>
    <source>
        <tissue evidence="13">Leaf</tissue>
    </source>
</reference>
<dbReference type="InterPro" id="IPR050588">
    <property type="entry name" value="WNK_Ser-Thr_kinase"/>
</dbReference>
<feature type="region of interest" description="Disordered" evidence="10">
    <location>
        <begin position="602"/>
        <end position="624"/>
    </location>
</feature>
<proteinExistence type="predicted"/>
<evidence type="ECO:0000256" key="1">
    <source>
        <dbReference type="ARBA" id="ARBA00012513"/>
    </source>
</evidence>
<dbReference type="FunFam" id="1.10.510.10:FF:000046">
    <property type="entry name" value="probable serine/threonine-protein kinase WNK9"/>
    <property type="match status" value="1"/>
</dbReference>
<keyword evidence="4" id="KW-0547">Nucleotide-binding</keyword>